<accession>A0A8J4DJP0</accession>
<dbReference type="SUPFAM" id="SSF53448">
    <property type="entry name" value="Nucleotide-diphospho-sugar transferases"/>
    <property type="match status" value="1"/>
</dbReference>
<evidence type="ECO:0000313" key="2">
    <source>
        <dbReference type="EMBL" id="GIJ03433.1"/>
    </source>
</evidence>
<dbReference type="RefSeq" id="WP_203938707.1">
    <property type="nucleotide sequence ID" value="NZ_BAAAGJ010000005.1"/>
</dbReference>
<reference evidence="2" key="1">
    <citation type="submission" date="2021-01" db="EMBL/GenBank/DDBJ databases">
        <title>Whole genome shotgun sequence of Spirilliplanes yamanashiensis NBRC 15828.</title>
        <authorList>
            <person name="Komaki H."/>
            <person name="Tamura T."/>
        </authorList>
    </citation>
    <scope>NUCLEOTIDE SEQUENCE</scope>
    <source>
        <strain evidence="2">NBRC 15828</strain>
    </source>
</reference>
<dbReference type="Proteomes" id="UP000652013">
    <property type="component" value="Unassembled WGS sequence"/>
</dbReference>
<dbReference type="GO" id="GO:0016740">
    <property type="term" value="F:transferase activity"/>
    <property type="evidence" value="ECO:0007669"/>
    <property type="project" value="UniProtKB-KW"/>
</dbReference>
<gene>
    <name evidence="2" type="ORF">Sya03_27850</name>
</gene>
<dbReference type="Pfam" id="PF00535">
    <property type="entry name" value="Glycos_transf_2"/>
    <property type="match status" value="1"/>
</dbReference>
<keyword evidence="2" id="KW-0808">Transferase</keyword>
<feature type="domain" description="Glycosyltransferase 2-like" evidence="1">
    <location>
        <begin position="37"/>
        <end position="169"/>
    </location>
</feature>
<dbReference type="AlphaFoldDB" id="A0A8J4DJP0"/>
<sequence>MIWALTGVVAALTLHTIVNARLLRRPDPRAAAAEPVSVLLPLRDEAARVTPCLRALLEQRGDVEIVVLDDGSTDGTADVVRAVAGDRVRLISGGDLPAGWLGKPHACQVLADAARPESTALVFVDADVVLAPGAVGSCVALLRSAGVDLLSPYPRITGAGRLVQPLLQWTWLTFLPLRAMERSPRPSLAAAGGQFLVADRAGYRRAGGHAAVRGTVLEDVELARAVKRAGGRIALADASAQATCRMYESWRELADGYTKSLWASPGAGFGAVLLLLGYVLPPALALTGRPALVAGGSAAYLLGVAGRVVSARATGGRAWPDALAHPVSAALFGWLVVRSWRRRRTITWRGRAVVT</sequence>
<dbReference type="EMBL" id="BOOY01000020">
    <property type="protein sequence ID" value="GIJ03433.1"/>
    <property type="molecule type" value="Genomic_DNA"/>
</dbReference>
<dbReference type="PANTHER" id="PTHR43646:SF3">
    <property type="entry name" value="SLR1566 PROTEIN"/>
    <property type="match status" value="1"/>
</dbReference>
<protein>
    <submittedName>
        <fullName evidence="2">Glycosyl transferase</fullName>
    </submittedName>
</protein>
<name>A0A8J4DJP0_9ACTN</name>
<keyword evidence="3" id="KW-1185">Reference proteome</keyword>
<dbReference type="InterPro" id="IPR029044">
    <property type="entry name" value="Nucleotide-diphossugar_trans"/>
</dbReference>
<dbReference type="PANTHER" id="PTHR43646">
    <property type="entry name" value="GLYCOSYLTRANSFERASE"/>
    <property type="match status" value="1"/>
</dbReference>
<proteinExistence type="predicted"/>
<dbReference type="InterPro" id="IPR001173">
    <property type="entry name" value="Glyco_trans_2-like"/>
</dbReference>
<evidence type="ECO:0000313" key="3">
    <source>
        <dbReference type="Proteomes" id="UP000652013"/>
    </source>
</evidence>
<organism evidence="2 3">
    <name type="scientific">Spirilliplanes yamanashiensis</name>
    <dbReference type="NCBI Taxonomy" id="42233"/>
    <lineage>
        <taxon>Bacteria</taxon>
        <taxon>Bacillati</taxon>
        <taxon>Actinomycetota</taxon>
        <taxon>Actinomycetes</taxon>
        <taxon>Micromonosporales</taxon>
        <taxon>Micromonosporaceae</taxon>
        <taxon>Spirilliplanes</taxon>
    </lineage>
</organism>
<dbReference type="Gene3D" id="3.90.550.10">
    <property type="entry name" value="Spore Coat Polysaccharide Biosynthesis Protein SpsA, Chain A"/>
    <property type="match status" value="1"/>
</dbReference>
<comment type="caution">
    <text evidence="2">The sequence shown here is derived from an EMBL/GenBank/DDBJ whole genome shotgun (WGS) entry which is preliminary data.</text>
</comment>
<evidence type="ECO:0000259" key="1">
    <source>
        <dbReference type="Pfam" id="PF00535"/>
    </source>
</evidence>